<dbReference type="EMBL" id="SPHZ02000005">
    <property type="protein sequence ID" value="KAF0920356.1"/>
    <property type="molecule type" value="Genomic_DNA"/>
</dbReference>
<name>A0A6G1E716_9ORYZ</name>
<keyword evidence="2" id="KW-0732">Signal</keyword>
<reference evidence="3 4" key="1">
    <citation type="submission" date="2019-11" db="EMBL/GenBank/DDBJ databases">
        <title>Whole genome sequence of Oryza granulata.</title>
        <authorList>
            <person name="Li W."/>
        </authorList>
    </citation>
    <scope>NUCLEOTIDE SEQUENCE [LARGE SCALE GENOMIC DNA]</scope>
    <source>
        <strain evidence="4">cv. Menghai</strain>
        <tissue evidence="3">Leaf</tissue>
    </source>
</reference>
<feature type="signal peptide" evidence="2">
    <location>
        <begin position="1"/>
        <end position="46"/>
    </location>
</feature>
<proteinExistence type="predicted"/>
<evidence type="ECO:0000256" key="1">
    <source>
        <dbReference type="SAM" id="MobiDB-lite"/>
    </source>
</evidence>
<evidence type="ECO:0000313" key="4">
    <source>
        <dbReference type="Proteomes" id="UP000479710"/>
    </source>
</evidence>
<comment type="caution">
    <text evidence="3">The sequence shown here is derived from an EMBL/GenBank/DDBJ whole genome shotgun (WGS) entry which is preliminary data.</text>
</comment>
<organism evidence="3 4">
    <name type="scientific">Oryza meyeriana var. granulata</name>
    <dbReference type="NCBI Taxonomy" id="110450"/>
    <lineage>
        <taxon>Eukaryota</taxon>
        <taxon>Viridiplantae</taxon>
        <taxon>Streptophyta</taxon>
        <taxon>Embryophyta</taxon>
        <taxon>Tracheophyta</taxon>
        <taxon>Spermatophyta</taxon>
        <taxon>Magnoliopsida</taxon>
        <taxon>Liliopsida</taxon>
        <taxon>Poales</taxon>
        <taxon>Poaceae</taxon>
        <taxon>BOP clade</taxon>
        <taxon>Oryzoideae</taxon>
        <taxon>Oryzeae</taxon>
        <taxon>Oryzinae</taxon>
        <taxon>Oryza</taxon>
        <taxon>Oryza meyeriana</taxon>
    </lineage>
</organism>
<evidence type="ECO:0000256" key="2">
    <source>
        <dbReference type="SAM" id="SignalP"/>
    </source>
</evidence>
<gene>
    <name evidence="3" type="ORF">E2562_034819</name>
</gene>
<keyword evidence="4" id="KW-1185">Reference proteome</keyword>
<protein>
    <submittedName>
        <fullName evidence="3">Uncharacterized protein</fullName>
    </submittedName>
</protein>
<dbReference type="AlphaFoldDB" id="A0A6G1E716"/>
<feature type="compositionally biased region" description="Pro residues" evidence="1">
    <location>
        <begin position="82"/>
        <end position="96"/>
    </location>
</feature>
<accession>A0A6G1E716</accession>
<feature type="non-terminal residue" evidence="3">
    <location>
        <position position="121"/>
    </location>
</feature>
<feature type="chain" id="PRO_5026293002" evidence="2">
    <location>
        <begin position="47"/>
        <end position="121"/>
    </location>
</feature>
<sequence length="121" mass="13013">MQRQFPTFLVQASRPPVCGSFAPRSSQLLLITLLLVIVSRPHSSEARALSDVYGDLAAAGDDGEPPQYGAGRKIFSGQNQVTPPPPAPTPAPPIGPNPTLRTAVPDRQLTTNRRYNKPDDN</sequence>
<evidence type="ECO:0000313" key="3">
    <source>
        <dbReference type="EMBL" id="KAF0920356.1"/>
    </source>
</evidence>
<feature type="region of interest" description="Disordered" evidence="1">
    <location>
        <begin position="56"/>
        <end position="121"/>
    </location>
</feature>
<dbReference type="Proteomes" id="UP000479710">
    <property type="component" value="Unassembled WGS sequence"/>
</dbReference>